<dbReference type="EMBL" id="CP012746">
    <property type="protein sequence ID" value="ALL63407.1"/>
    <property type="molecule type" value="Genomic_DNA"/>
</dbReference>
<evidence type="ECO:0000313" key="1">
    <source>
        <dbReference type="EMBL" id="ALL63407.1"/>
    </source>
</evidence>
<protein>
    <submittedName>
        <fullName evidence="1">Uncharacterized protein</fullName>
    </submittedName>
</protein>
<gene>
    <name evidence="1" type="ORF">K788_0003458</name>
</gene>
<dbReference type="Proteomes" id="UP000019146">
    <property type="component" value="Chromosome 1"/>
</dbReference>
<proteinExistence type="predicted"/>
<reference evidence="1 2" key="1">
    <citation type="journal article" date="2014" name="Genome Announc.">
        <title>Draft Genome Sequence of the Haloacid-Degrading Burkholderia caribensis Strain MBA4.</title>
        <authorList>
            <person name="Pan Y."/>
            <person name="Kong K.F."/>
            <person name="Tsang J.S."/>
        </authorList>
    </citation>
    <scope>NUCLEOTIDE SEQUENCE [LARGE SCALE GENOMIC DNA]</scope>
    <source>
        <strain evidence="1 2">MBA4</strain>
    </source>
</reference>
<evidence type="ECO:0000313" key="2">
    <source>
        <dbReference type="Proteomes" id="UP000019146"/>
    </source>
</evidence>
<name>A0A0P0R683_9BURK</name>
<dbReference type="KEGG" id="bcai:K788_0003458"/>
<sequence length="58" mass="6197">MRGHPEGGVCCASCFGFAFAFAGIRDLVSLASANCFRWHPRFDFAGIRALLSLASANC</sequence>
<dbReference type="AlphaFoldDB" id="A0A0P0R683"/>
<organism evidence="1 2">
    <name type="scientific">Paraburkholderia caribensis MBA4</name>
    <dbReference type="NCBI Taxonomy" id="1323664"/>
    <lineage>
        <taxon>Bacteria</taxon>
        <taxon>Pseudomonadati</taxon>
        <taxon>Pseudomonadota</taxon>
        <taxon>Betaproteobacteria</taxon>
        <taxon>Burkholderiales</taxon>
        <taxon>Burkholderiaceae</taxon>
        <taxon>Paraburkholderia</taxon>
    </lineage>
</organism>
<accession>A0A0P0R683</accession>